<dbReference type="CDD" id="cd17321">
    <property type="entry name" value="MFS_MMR_MDR_like"/>
    <property type="match status" value="1"/>
</dbReference>
<feature type="transmembrane region" description="Helical" evidence="6">
    <location>
        <begin position="172"/>
        <end position="190"/>
    </location>
</feature>
<dbReference type="SUPFAM" id="SSF103473">
    <property type="entry name" value="MFS general substrate transporter"/>
    <property type="match status" value="1"/>
</dbReference>
<evidence type="ECO:0000256" key="5">
    <source>
        <dbReference type="ARBA" id="ARBA00023136"/>
    </source>
</evidence>
<keyword evidence="4 6" id="KW-1133">Transmembrane helix</keyword>
<proteinExistence type="predicted"/>
<feature type="transmembrane region" description="Helical" evidence="6">
    <location>
        <begin position="141"/>
        <end position="166"/>
    </location>
</feature>
<feature type="transmembrane region" description="Helical" evidence="6">
    <location>
        <begin position="333"/>
        <end position="351"/>
    </location>
</feature>
<protein>
    <submittedName>
        <fullName evidence="8">Major facilitator super family multidrug efflux pump, EmrB/QacA sub family</fullName>
    </submittedName>
</protein>
<gene>
    <name evidence="8" type="ORF">ALO94_03530</name>
</gene>
<sequence length="460" mass="48116">MTIETMSKTSSLAAIQIAACLGFLVVQLDVSVVNVGLGALKSAFDTNLTGLQWVINSYALAFSALLILGGAWGDTFGARTVFASGFAIFTIASIGCGLSNNMSMLIGMRIVQGVGAALLVPTSLTLIRLTFEDPDKRRSAVAMWGACGGVALAAGPVMGGLLIEYLGWRSVFWINVPIGILAIGLVMHYAPPSPRIERQVDVPGQISIAMCLASLTYGLTELSGQGWGIGTFSAMGLAVLCAIAFVMIERRLKHPLLPKRLASNRVLATTALAGAAINLTFYGTVFVFSIYFQSFLHYDAFRTGIAFIPLTAVLTVSTMISSRIAKRVGATRIITAGFLIQVLGFLALSRVTPDSSLLYLNIALMVVGIGSAASVPSITNSMLSSVSRADAGMASGLMASARQLGGVVGVAVFGAMITSTEPAAFSHGLSRAMIVCALALLFCLAVSHWVTRSSRLPVAT</sequence>
<comment type="caution">
    <text evidence="8">The sequence shown here is derived from an EMBL/GenBank/DDBJ whole genome shotgun (WGS) entry which is preliminary data.</text>
</comment>
<keyword evidence="2" id="KW-0813">Transport</keyword>
<comment type="subcellular location">
    <subcellularLocation>
        <location evidence="1">Membrane</location>
        <topology evidence="1">Multi-pass membrane protein</topology>
    </subcellularLocation>
</comment>
<keyword evidence="5 6" id="KW-0472">Membrane</keyword>
<dbReference type="Gene3D" id="1.20.1720.10">
    <property type="entry name" value="Multidrug resistance protein D"/>
    <property type="match status" value="1"/>
</dbReference>
<feature type="transmembrane region" description="Helical" evidence="6">
    <location>
        <begin position="12"/>
        <end position="33"/>
    </location>
</feature>
<evidence type="ECO:0000256" key="3">
    <source>
        <dbReference type="ARBA" id="ARBA00022692"/>
    </source>
</evidence>
<feature type="transmembrane region" description="Helical" evidence="6">
    <location>
        <begin position="399"/>
        <end position="417"/>
    </location>
</feature>
<evidence type="ECO:0000256" key="1">
    <source>
        <dbReference type="ARBA" id="ARBA00004141"/>
    </source>
</evidence>
<dbReference type="Proteomes" id="UP000050384">
    <property type="component" value="Unassembled WGS sequence"/>
</dbReference>
<dbReference type="AlphaFoldDB" id="A0A0Q0AYP8"/>
<evidence type="ECO:0000256" key="4">
    <source>
        <dbReference type="ARBA" id="ARBA00022989"/>
    </source>
</evidence>
<feature type="transmembrane region" description="Helical" evidence="6">
    <location>
        <begin position="80"/>
        <end position="100"/>
    </location>
</feature>
<feature type="transmembrane region" description="Helical" evidence="6">
    <location>
        <begin position="357"/>
        <end position="378"/>
    </location>
</feature>
<dbReference type="Gene3D" id="1.20.1250.20">
    <property type="entry name" value="MFS general substrate transporter like domains"/>
    <property type="match status" value="1"/>
</dbReference>
<evidence type="ECO:0000259" key="7">
    <source>
        <dbReference type="PROSITE" id="PS50850"/>
    </source>
</evidence>
<dbReference type="PANTHER" id="PTHR42718:SF9">
    <property type="entry name" value="MAJOR FACILITATOR SUPERFAMILY MULTIDRUG TRANSPORTER MFSC"/>
    <property type="match status" value="1"/>
</dbReference>
<dbReference type="GO" id="GO:0016020">
    <property type="term" value="C:membrane"/>
    <property type="evidence" value="ECO:0007669"/>
    <property type="project" value="UniProtKB-SubCell"/>
</dbReference>
<reference evidence="8 9" key="1">
    <citation type="submission" date="2015-09" db="EMBL/GenBank/DDBJ databases">
        <title>Genome announcement of multiple Pseudomonas syringae strains.</title>
        <authorList>
            <person name="Thakur S."/>
            <person name="Wang P.W."/>
            <person name="Gong Y."/>
            <person name="Weir B.S."/>
            <person name="Guttman D.S."/>
        </authorList>
    </citation>
    <scope>NUCLEOTIDE SEQUENCE [LARGE SCALE GENOMIC DNA]</scope>
    <source>
        <strain evidence="8 9">ICMP16929</strain>
    </source>
</reference>
<evidence type="ECO:0000313" key="9">
    <source>
        <dbReference type="Proteomes" id="UP000050384"/>
    </source>
</evidence>
<dbReference type="InterPro" id="IPR036259">
    <property type="entry name" value="MFS_trans_sf"/>
</dbReference>
<feature type="transmembrane region" description="Helical" evidence="6">
    <location>
        <begin position="429"/>
        <end position="450"/>
    </location>
</feature>
<organism evidence="8 9">
    <name type="scientific">Pseudomonas syringae pv. spinaceae</name>
    <dbReference type="NCBI Taxonomy" id="264459"/>
    <lineage>
        <taxon>Bacteria</taxon>
        <taxon>Pseudomonadati</taxon>
        <taxon>Pseudomonadota</taxon>
        <taxon>Gammaproteobacteria</taxon>
        <taxon>Pseudomonadales</taxon>
        <taxon>Pseudomonadaceae</taxon>
        <taxon>Pseudomonas</taxon>
        <taxon>Pseudomonas syringae</taxon>
    </lineage>
</organism>
<dbReference type="PROSITE" id="PS50850">
    <property type="entry name" value="MFS"/>
    <property type="match status" value="1"/>
</dbReference>
<dbReference type="GO" id="GO:0022857">
    <property type="term" value="F:transmembrane transporter activity"/>
    <property type="evidence" value="ECO:0007669"/>
    <property type="project" value="InterPro"/>
</dbReference>
<dbReference type="PATRIC" id="fig|264459.3.peg.5573"/>
<dbReference type="InterPro" id="IPR020846">
    <property type="entry name" value="MFS_dom"/>
</dbReference>
<feature type="transmembrane region" description="Helical" evidence="6">
    <location>
        <begin position="53"/>
        <end position="73"/>
    </location>
</feature>
<dbReference type="EMBL" id="LJRI01001226">
    <property type="protein sequence ID" value="KPY69069.1"/>
    <property type="molecule type" value="Genomic_DNA"/>
</dbReference>
<dbReference type="Pfam" id="PF07690">
    <property type="entry name" value="MFS_1"/>
    <property type="match status" value="1"/>
</dbReference>
<evidence type="ECO:0000256" key="6">
    <source>
        <dbReference type="SAM" id="Phobius"/>
    </source>
</evidence>
<dbReference type="InterPro" id="IPR011701">
    <property type="entry name" value="MFS"/>
</dbReference>
<feature type="domain" description="Major facilitator superfamily (MFS) profile" evidence="7">
    <location>
        <begin position="15"/>
        <end position="455"/>
    </location>
</feature>
<feature type="transmembrane region" description="Helical" evidence="6">
    <location>
        <begin position="304"/>
        <end position="321"/>
    </location>
</feature>
<feature type="transmembrane region" description="Helical" evidence="6">
    <location>
        <begin position="226"/>
        <end position="246"/>
    </location>
</feature>
<name>A0A0Q0AYP8_PSESX</name>
<evidence type="ECO:0000313" key="8">
    <source>
        <dbReference type="EMBL" id="KPY69069.1"/>
    </source>
</evidence>
<dbReference type="PANTHER" id="PTHR42718">
    <property type="entry name" value="MAJOR FACILITATOR SUPERFAMILY MULTIDRUG TRANSPORTER MFSC"/>
    <property type="match status" value="1"/>
</dbReference>
<evidence type="ECO:0000256" key="2">
    <source>
        <dbReference type="ARBA" id="ARBA00022448"/>
    </source>
</evidence>
<feature type="transmembrane region" description="Helical" evidence="6">
    <location>
        <begin position="266"/>
        <end position="292"/>
    </location>
</feature>
<accession>A0A0Q0AYP8</accession>
<feature type="transmembrane region" description="Helical" evidence="6">
    <location>
        <begin position="106"/>
        <end position="129"/>
    </location>
</feature>
<keyword evidence="3 6" id="KW-0812">Transmembrane</keyword>